<proteinExistence type="predicted"/>
<keyword evidence="3" id="KW-1185">Reference proteome</keyword>
<protein>
    <submittedName>
        <fullName evidence="2">Uncharacterized protein</fullName>
    </submittedName>
</protein>
<keyword evidence="1" id="KW-1133">Transmembrane helix</keyword>
<name>A0ABT4JQ71_9GAMM</name>
<keyword evidence="1" id="KW-0472">Membrane</keyword>
<dbReference type="EMBL" id="JAPUBN010000007">
    <property type="protein sequence ID" value="MCZ2720484.1"/>
    <property type="molecule type" value="Genomic_DNA"/>
</dbReference>
<accession>A0ABT4JQ71</accession>
<gene>
    <name evidence="2" type="ORF">O1D97_02190</name>
</gene>
<evidence type="ECO:0000313" key="3">
    <source>
        <dbReference type="Proteomes" id="UP001149719"/>
    </source>
</evidence>
<feature type="transmembrane region" description="Helical" evidence="1">
    <location>
        <begin position="185"/>
        <end position="202"/>
    </location>
</feature>
<dbReference type="Proteomes" id="UP001149719">
    <property type="component" value="Unassembled WGS sequence"/>
</dbReference>
<comment type="caution">
    <text evidence="2">The sequence shown here is derived from an EMBL/GenBank/DDBJ whole genome shotgun (WGS) entry which is preliminary data.</text>
</comment>
<sequence length="203" mass="22596">MQLEAESIFGKYFIDINENTSEVLISDLSGDKSLALTLKDFEGINPSHKLEIFGAGCRIIDARVKEAINTNNDEPEIEEKLVEATLALLIADFTKRFGSQQHKLKSCVYHSSALEFWEQIPELVIRKGCTKESNILIVAQELAHRGLVEFNESGMGFMLTKLAFVKCENLSCLDKANAFFTKHQLFMAVLAVVGIVIGLISII</sequence>
<reference evidence="2" key="1">
    <citation type="submission" date="2022-12" db="EMBL/GenBank/DDBJ databases">
        <title>Marinomonas 15G1-11 sp. nov, isolated from marine algae.</title>
        <authorList>
            <person name="Butt M."/>
            <person name="Choi D.G."/>
            <person name="Kim J.M."/>
            <person name="Lee J.K."/>
            <person name="Baek J.H."/>
            <person name="Jeon C.O."/>
        </authorList>
    </citation>
    <scope>NUCLEOTIDE SEQUENCE</scope>
    <source>
        <strain evidence="2">15G1-11</strain>
    </source>
</reference>
<evidence type="ECO:0000313" key="2">
    <source>
        <dbReference type="EMBL" id="MCZ2720484.1"/>
    </source>
</evidence>
<dbReference type="RefSeq" id="WP_269122425.1">
    <property type="nucleotide sequence ID" value="NZ_JAPUBN010000007.1"/>
</dbReference>
<evidence type="ECO:0000256" key="1">
    <source>
        <dbReference type="SAM" id="Phobius"/>
    </source>
</evidence>
<organism evidence="2 3">
    <name type="scientific">Marinomonas phaeophyticola</name>
    <dbReference type="NCBI Taxonomy" id="3004091"/>
    <lineage>
        <taxon>Bacteria</taxon>
        <taxon>Pseudomonadati</taxon>
        <taxon>Pseudomonadota</taxon>
        <taxon>Gammaproteobacteria</taxon>
        <taxon>Oceanospirillales</taxon>
        <taxon>Oceanospirillaceae</taxon>
        <taxon>Marinomonas</taxon>
    </lineage>
</organism>
<keyword evidence="1" id="KW-0812">Transmembrane</keyword>